<dbReference type="InterPro" id="IPR050597">
    <property type="entry name" value="Cytochrome_c_Oxidase_Subunit"/>
</dbReference>
<evidence type="ECO:0000259" key="8">
    <source>
        <dbReference type="PROSITE" id="PS51007"/>
    </source>
</evidence>
<dbReference type="InterPro" id="IPR009056">
    <property type="entry name" value="Cyt_c-like_dom"/>
</dbReference>
<feature type="signal peptide" evidence="7">
    <location>
        <begin position="1"/>
        <end position="21"/>
    </location>
</feature>
<dbReference type="GO" id="GO:0009055">
    <property type="term" value="F:electron transfer activity"/>
    <property type="evidence" value="ECO:0007669"/>
    <property type="project" value="InterPro"/>
</dbReference>
<evidence type="ECO:0000256" key="7">
    <source>
        <dbReference type="SAM" id="SignalP"/>
    </source>
</evidence>
<dbReference type="AlphaFoldDB" id="A0AAE9HCE2"/>
<dbReference type="RefSeq" id="WP_026483439.1">
    <property type="nucleotide sequence ID" value="NZ_CP021883.1"/>
</dbReference>
<proteinExistence type="predicted"/>
<evidence type="ECO:0000256" key="2">
    <source>
        <dbReference type="ARBA" id="ARBA00022617"/>
    </source>
</evidence>
<dbReference type="Proteomes" id="UP000830925">
    <property type="component" value="Chromosome"/>
</dbReference>
<keyword evidence="3 6" id="KW-0479">Metal-binding</keyword>
<dbReference type="PANTHER" id="PTHR33751">
    <property type="entry name" value="CBB3-TYPE CYTOCHROME C OXIDASE SUBUNIT FIXP"/>
    <property type="match status" value="1"/>
</dbReference>
<dbReference type="EMBL" id="CP095873">
    <property type="protein sequence ID" value="UPL22918.1"/>
    <property type="molecule type" value="Genomic_DNA"/>
</dbReference>
<keyword evidence="2 6" id="KW-0349">Heme</keyword>
<dbReference type="GO" id="GO:0046872">
    <property type="term" value="F:metal ion binding"/>
    <property type="evidence" value="ECO:0007669"/>
    <property type="project" value="UniProtKB-KW"/>
</dbReference>
<dbReference type="PANTHER" id="PTHR33751:SF9">
    <property type="entry name" value="CYTOCHROME C4"/>
    <property type="match status" value="1"/>
</dbReference>
<dbReference type="PROSITE" id="PS51007">
    <property type="entry name" value="CYTC"/>
    <property type="match status" value="1"/>
</dbReference>
<dbReference type="SUPFAM" id="SSF46626">
    <property type="entry name" value="Cytochrome c"/>
    <property type="match status" value="1"/>
</dbReference>
<feature type="domain" description="Cytochrome c" evidence="8">
    <location>
        <begin position="28"/>
        <end position="114"/>
    </location>
</feature>
<evidence type="ECO:0000256" key="3">
    <source>
        <dbReference type="ARBA" id="ARBA00022723"/>
    </source>
</evidence>
<keyword evidence="4" id="KW-0249">Electron transport</keyword>
<keyword evidence="1" id="KW-0813">Transport</keyword>
<keyword evidence="7" id="KW-0732">Signal</keyword>
<dbReference type="Pfam" id="PF00034">
    <property type="entry name" value="Cytochrom_C"/>
    <property type="match status" value="1"/>
</dbReference>
<protein>
    <submittedName>
        <fullName evidence="9">Cytochrome c</fullName>
    </submittedName>
</protein>
<accession>A0AAE9HCE2</accession>
<feature type="chain" id="PRO_5041898891" evidence="7">
    <location>
        <begin position="22"/>
        <end position="114"/>
    </location>
</feature>
<reference evidence="9" key="1">
    <citation type="submission" date="2022-04" db="EMBL/GenBank/DDBJ databases">
        <title>Genomic mining of Alcaligenes faecalis D334 producing ectoin and derivatives.</title>
        <authorList>
            <person name="Doan V.T."/>
            <person name="Quach N.T."/>
            <person name="Vu T.-H.-N."/>
            <person name="Phi Q.-T."/>
        </authorList>
    </citation>
    <scope>NUCLEOTIDE SEQUENCE</scope>
    <source>
        <strain evidence="9">D334</strain>
    </source>
</reference>
<evidence type="ECO:0000313" key="9">
    <source>
        <dbReference type="EMBL" id="UPL22918.1"/>
    </source>
</evidence>
<sequence>MKKLFMGMALVGLLGSSVALAADKPVGLQGSHGQSQLSAQASSMLPLCASCHGLEGVSTEGMYPNLAGQKVEYLVKQLQQFKSRERNDPIMSPMAEPLSPEMVNELAAYFSSLK</sequence>
<gene>
    <name evidence="9" type="ORF">MXF72_07515</name>
</gene>
<organism evidence="9 10">
    <name type="scientific">Alcaligenes faecalis</name>
    <dbReference type="NCBI Taxonomy" id="511"/>
    <lineage>
        <taxon>Bacteria</taxon>
        <taxon>Pseudomonadati</taxon>
        <taxon>Pseudomonadota</taxon>
        <taxon>Betaproteobacteria</taxon>
        <taxon>Burkholderiales</taxon>
        <taxon>Alcaligenaceae</taxon>
        <taxon>Alcaligenes</taxon>
    </lineage>
</organism>
<dbReference type="Gene3D" id="1.10.760.10">
    <property type="entry name" value="Cytochrome c-like domain"/>
    <property type="match status" value="1"/>
</dbReference>
<evidence type="ECO:0000313" key="10">
    <source>
        <dbReference type="Proteomes" id="UP000830925"/>
    </source>
</evidence>
<evidence type="ECO:0000256" key="5">
    <source>
        <dbReference type="ARBA" id="ARBA00023004"/>
    </source>
</evidence>
<evidence type="ECO:0000256" key="6">
    <source>
        <dbReference type="PROSITE-ProRule" id="PRU00433"/>
    </source>
</evidence>
<dbReference type="InterPro" id="IPR036909">
    <property type="entry name" value="Cyt_c-like_dom_sf"/>
</dbReference>
<keyword evidence="5 6" id="KW-0408">Iron</keyword>
<name>A0AAE9HCE2_ALCFA</name>
<evidence type="ECO:0000256" key="4">
    <source>
        <dbReference type="ARBA" id="ARBA00022982"/>
    </source>
</evidence>
<dbReference type="GO" id="GO:0020037">
    <property type="term" value="F:heme binding"/>
    <property type="evidence" value="ECO:0007669"/>
    <property type="project" value="InterPro"/>
</dbReference>
<dbReference type="GeneID" id="96773764"/>
<evidence type="ECO:0000256" key="1">
    <source>
        <dbReference type="ARBA" id="ARBA00022448"/>
    </source>
</evidence>